<keyword evidence="5" id="KW-1185">Reference proteome</keyword>
<name>A0ABR8NNM4_9MICO</name>
<dbReference type="Gene3D" id="3.90.550.10">
    <property type="entry name" value="Spore Coat Polysaccharide Biosynthesis Protein SpsA, Chain A"/>
    <property type="match status" value="1"/>
</dbReference>
<dbReference type="InterPro" id="IPR001173">
    <property type="entry name" value="Glyco_trans_2-like"/>
</dbReference>
<protein>
    <submittedName>
        <fullName evidence="4">Glycosyltransferase</fullName>
    </submittedName>
</protein>
<accession>A0ABR8NNM4</accession>
<dbReference type="PANTHER" id="PTHR22916:SF51">
    <property type="entry name" value="GLYCOSYLTRANSFERASE EPSH-RELATED"/>
    <property type="match status" value="1"/>
</dbReference>
<evidence type="ECO:0000256" key="1">
    <source>
        <dbReference type="ARBA" id="ARBA00022676"/>
    </source>
</evidence>
<reference evidence="4 5" key="1">
    <citation type="submission" date="2020-09" db="EMBL/GenBank/DDBJ databases">
        <title>Isolation and identification of active actinomycetes.</title>
        <authorList>
            <person name="Li X."/>
        </authorList>
    </citation>
    <scope>NUCLEOTIDE SEQUENCE [LARGE SCALE GENOMIC DNA]</scope>
    <source>
        <strain evidence="4 5">NEAU-LLC</strain>
    </source>
</reference>
<sequence length="332" mass="37637">MSSAPRVSIVVPVYNAERYLPACVSSILEQDYTNIEVLLVDDGSTDRSGAICDEFAASDERVVVLHRENGGIAAAQNTGLDAATGELVTFCDNDDLMSPRMIGRLVHILVEGDADMSCCRWYNVGASAAAQLRASHADDEAGRVIVFERPGMYYQRVFSLVLRRLTGKELYYFSEANWGKLYRRSLFDGIRFPEDRYAQDVAVAMDLYGRMRAVASCDDRLYYWLQRADSVSHSLRSTKYYHDIVRAHGRCFDLALADGILPARAYFGLQAIRTEARSIGTRADQEMYEADRRYVADRIAALTTWQRVQCVALHWLRLLEVKVYNRTVHRRA</sequence>
<gene>
    <name evidence="4" type="ORF">IF188_09980</name>
</gene>
<feature type="domain" description="Glycosyltransferase 2-like" evidence="3">
    <location>
        <begin position="8"/>
        <end position="165"/>
    </location>
</feature>
<dbReference type="CDD" id="cd00761">
    <property type="entry name" value="Glyco_tranf_GTA_type"/>
    <property type="match status" value="1"/>
</dbReference>
<keyword evidence="1" id="KW-0328">Glycosyltransferase</keyword>
<dbReference type="InterPro" id="IPR029044">
    <property type="entry name" value="Nucleotide-diphossugar_trans"/>
</dbReference>
<organism evidence="4 5">
    <name type="scientific">Microbacterium helvum</name>
    <dbReference type="NCBI Taxonomy" id="2773713"/>
    <lineage>
        <taxon>Bacteria</taxon>
        <taxon>Bacillati</taxon>
        <taxon>Actinomycetota</taxon>
        <taxon>Actinomycetes</taxon>
        <taxon>Micrococcales</taxon>
        <taxon>Microbacteriaceae</taxon>
        <taxon>Microbacterium</taxon>
    </lineage>
</organism>
<dbReference type="EMBL" id="JACXZS010000005">
    <property type="protein sequence ID" value="MBD3942023.1"/>
    <property type="molecule type" value="Genomic_DNA"/>
</dbReference>
<keyword evidence="2" id="KW-0808">Transferase</keyword>
<dbReference type="Proteomes" id="UP000598426">
    <property type="component" value="Unassembled WGS sequence"/>
</dbReference>
<dbReference type="PANTHER" id="PTHR22916">
    <property type="entry name" value="GLYCOSYLTRANSFERASE"/>
    <property type="match status" value="1"/>
</dbReference>
<comment type="caution">
    <text evidence="4">The sequence shown here is derived from an EMBL/GenBank/DDBJ whole genome shotgun (WGS) entry which is preliminary data.</text>
</comment>
<proteinExistence type="predicted"/>
<evidence type="ECO:0000313" key="5">
    <source>
        <dbReference type="Proteomes" id="UP000598426"/>
    </source>
</evidence>
<dbReference type="Pfam" id="PF00535">
    <property type="entry name" value="Glycos_transf_2"/>
    <property type="match status" value="1"/>
</dbReference>
<dbReference type="SUPFAM" id="SSF53448">
    <property type="entry name" value="Nucleotide-diphospho-sugar transferases"/>
    <property type="match status" value="1"/>
</dbReference>
<evidence type="ECO:0000256" key="2">
    <source>
        <dbReference type="ARBA" id="ARBA00022679"/>
    </source>
</evidence>
<evidence type="ECO:0000313" key="4">
    <source>
        <dbReference type="EMBL" id="MBD3942023.1"/>
    </source>
</evidence>
<evidence type="ECO:0000259" key="3">
    <source>
        <dbReference type="Pfam" id="PF00535"/>
    </source>
</evidence>